<dbReference type="AlphaFoldDB" id="A0A4U5TQ85"/>
<evidence type="ECO:0000256" key="2">
    <source>
        <dbReference type="ARBA" id="ARBA00008488"/>
    </source>
</evidence>
<dbReference type="PANTHER" id="PTHR20855:SF3">
    <property type="entry name" value="LD03007P"/>
    <property type="match status" value="1"/>
</dbReference>
<keyword evidence="7" id="KW-0862">Zinc</keyword>
<feature type="transmembrane region" description="Helical" evidence="8">
    <location>
        <begin position="104"/>
        <end position="124"/>
    </location>
</feature>
<feature type="transmembrane region" description="Helical" evidence="8">
    <location>
        <begin position="43"/>
        <end position="65"/>
    </location>
</feature>
<feature type="transmembrane region" description="Helical" evidence="8">
    <location>
        <begin position="12"/>
        <end position="31"/>
    </location>
</feature>
<name>A0A4U5TQ85_9FLAO</name>
<feature type="transmembrane region" description="Helical" evidence="8">
    <location>
        <begin position="131"/>
        <end position="151"/>
    </location>
</feature>
<sequence>MSAIQSKHEEFLNTFTHGLGIVLSFLGLLVLVSNYDEEKIDFLYVLIYGLSLILLYSASTIYHSVNHKAYKALLRKLDHISIYILISGTYTPICTSVLKDSYGLLILSIVWSLTLLGLILKLFFTGRFEKISLLLYLIMGWLIIIDIDVFYQNVEGITLWFLGLGGFFYTSGILFYVMHNLKYHHVIWHVFVLLGSFFHYLMVLQVIT</sequence>
<dbReference type="GO" id="GO:0046872">
    <property type="term" value="F:metal ion binding"/>
    <property type="evidence" value="ECO:0007669"/>
    <property type="project" value="UniProtKB-KW"/>
</dbReference>
<feature type="transmembrane region" description="Helical" evidence="8">
    <location>
        <begin position="157"/>
        <end position="177"/>
    </location>
</feature>
<dbReference type="RefSeq" id="WP_138932156.1">
    <property type="nucleotide sequence ID" value="NZ_SWMU01000003.1"/>
</dbReference>
<comment type="subcellular location">
    <subcellularLocation>
        <location evidence="1">Cell membrane</location>
        <topology evidence="1">Multi-pass membrane protein</topology>
    </subcellularLocation>
</comment>
<evidence type="ECO:0000256" key="4">
    <source>
        <dbReference type="ARBA" id="ARBA00022692"/>
    </source>
</evidence>
<accession>A0A4U5TQ85</accession>
<keyword evidence="7" id="KW-0479">Metal-binding</keyword>
<keyword evidence="6 8" id="KW-0472">Membrane</keyword>
<evidence type="ECO:0000256" key="8">
    <source>
        <dbReference type="SAM" id="Phobius"/>
    </source>
</evidence>
<comment type="similarity">
    <text evidence="2">Belongs to the UPF0073 (Hly-III) family.</text>
</comment>
<dbReference type="OrthoDB" id="9813689at2"/>
<feature type="binding site" evidence="7">
    <location>
        <position position="185"/>
    </location>
    <ligand>
        <name>Zn(2+)</name>
        <dbReference type="ChEBI" id="CHEBI:29105"/>
    </ligand>
</feature>
<dbReference type="InterPro" id="IPR005744">
    <property type="entry name" value="Hy-lIII"/>
</dbReference>
<dbReference type="NCBIfam" id="TIGR01065">
    <property type="entry name" value="hlyIII"/>
    <property type="match status" value="1"/>
</dbReference>
<evidence type="ECO:0000256" key="1">
    <source>
        <dbReference type="ARBA" id="ARBA00004651"/>
    </source>
</evidence>
<dbReference type="InterPro" id="IPR004254">
    <property type="entry name" value="AdipoR/HlyIII-related"/>
</dbReference>
<evidence type="ECO:0000313" key="9">
    <source>
        <dbReference type="EMBL" id="TKS56042.1"/>
    </source>
</evidence>
<evidence type="ECO:0000256" key="5">
    <source>
        <dbReference type="ARBA" id="ARBA00022989"/>
    </source>
</evidence>
<comment type="caution">
    <text evidence="9">The sequence shown here is derived from an EMBL/GenBank/DDBJ whole genome shotgun (WGS) entry which is preliminary data.</text>
</comment>
<reference evidence="9 10" key="1">
    <citation type="submission" date="2019-04" db="EMBL/GenBank/DDBJ databases">
        <title>Psychroflexus halotolerans sp. nov., isolated from a marine solar saltern.</title>
        <authorList>
            <person name="Feng X."/>
        </authorList>
    </citation>
    <scope>NUCLEOTIDE SEQUENCE [LARGE SCALE GENOMIC DNA]</scope>
    <source>
        <strain evidence="9 10">WDS2C27</strain>
    </source>
</reference>
<feature type="transmembrane region" description="Helical" evidence="8">
    <location>
        <begin position="186"/>
        <end position="207"/>
    </location>
</feature>
<keyword evidence="3" id="KW-1003">Cell membrane</keyword>
<dbReference type="EMBL" id="SWMU01000003">
    <property type="protein sequence ID" value="TKS56042.1"/>
    <property type="molecule type" value="Genomic_DNA"/>
</dbReference>
<proteinExistence type="inferred from homology"/>
<evidence type="ECO:0000256" key="7">
    <source>
        <dbReference type="PIRSR" id="PIRSR604254-1"/>
    </source>
</evidence>
<feature type="binding site" evidence="7">
    <location>
        <position position="63"/>
    </location>
    <ligand>
        <name>Zn(2+)</name>
        <dbReference type="ChEBI" id="CHEBI:29105"/>
    </ligand>
</feature>
<dbReference type="GO" id="GO:0005886">
    <property type="term" value="C:plasma membrane"/>
    <property type="evidence" value="ECO:0007669"/>
    <property type="project" value="UniProtKB-SubCell"/>
</dbReference>
<keyword evidence="5 8" id="KW-1133">Transmembrane helix</keyword>
<evidence type="ECO:0000256" key="3">
    <source>
        <dbReference type="ARBA" id="ARBA00022475"/>
    </source>
</evidence>
<dbReference type="Proteomes" id="UP000306552">
    <property type="component" value="Unassembled WGS sequence"/>
</dbReference>
<feature type="transmembrane region" description="Helical" evidence="8">
    <location>
        <begin position="77"/>
        <end position="98"/>
    </location>
</feature>
<evidence type="ECO:0000313" key="10">
    <source>
        <dbReference type="Proteomes" id="UP000306552"/>
    </source>
</evidence>
<dbReference type="GO" id="GO:0140911">
    <property type="term" value="F:pore-forming activity"/>
    <property type="evidence" value="ECO:0007669"/>
    <property type="project" value="InterPro"/>
</dbReference>
<feature type="binding site" evidence="7">
    <location>
        <position position="189"/>
    </location>
    <ligand>
        <name>Zn(2+)</name>
        <dbReference type="ChEBI" id="CHEBI:29105"/>
    </ligand>
</feature>
<protein>
    <submittedName>
        <fullName evidence="9">Hemolysin III family protein</fullName>
    </submittedName>
</protein>
<evidence type="ECO:0000256" key="6">
    <source>
        <dbReference type="ARBA" id="ARBA00023136"/>
    </source>
</evidence>
<keyword evidence="4 8" id="KW-0812">Transmembrane</keyword>
<gene>
    <name evidence="9" type="ORF">FCN74_08430</name>
</gene>
<keyword evidence="10" id="KW-1185">Reference proteome</keyword>
<organism evidence="9 10">
    <name type="scientific">Mesohalobacter halotolerans</name>
    <dbReference type="NCBI Taxonomy" id="1883405"/>
    <lineage>
        <taxon>Bacteria</taxon>
        <taxon>Pseudomonadati</taxon>
        <taxon>Bacteroidota</taxon>
        <taxon>Flavobacteriia</taxon>
        <taxon>Flavobacteriales</taxon>
        <taxon>Flavobacteriaceae</taxon>
        <taxon>Mesohalobacter</taxon>
    </lineage>
</organism>
<dbReference type="PANTHER" id="PTHR20855">
    <property type="entry name" value="ADIPOR/PROGESTIN RECEPTOR-RELATED"/>
    <property type="match status" value="1"/>
</dbReference>
<dbReference type="Pfam" id="PF03006">
    <property type="entry name" value="HlyIII"/>
    <property type="match status" value="1"/>
</dbReference>